<feature type="region of interest" description="Disordered" evidence="1">
    <location>
        <begin position="476"/>
        <end position="601"/>
    </location>
</feature>
<feature type="domain" description="HTH myb-type" evidence="3">
    <location>
        <begin position="709"/>
        <end position="759"/>
    </location>
</feature>
<feature type="region of interest" description="Disordered" evidence="1">
    <location>
        <begin position="1245"/>
        <end position="1274"/>
    </location>
</feature>
<feature type="compositionally biased region" description="Low complexity" evidence="1">
    <location>
        <begin position="288"/>
        <end position="299"/>
    </location>
</feature>
<dbReference type="AlphaFoldDB" id="A0A0G4H3P1"/>
<feature type="domain" description="Myb-like" evidence="2">
    <location>
        <begin position="709"/>
        <end position="755"/>
    </location>
</feature>
<feature type="compositionally biased region" description="Basic and acidic residues" evidence="1">
    <location>
        <begin position="635"/>
        <end position="657"/>
    </location>
</feature>
<evidence type="ECO:0000313" key="5">
    <source>
        <dbReference type="Proteomes" id="UP000041254"/>
    </source>
</evidence>
<organism evidence="4 5">
    <name type="scientific">Vitrella brassicaformis (strain CCMP3155)</name>
    <dbReference type="NCBI Taxonomy" id="1169540"/>
    <lineage>
        <taxon>Eukaryota</taxon>
        <taxon>Sar</taxon>
        <taxon>Alveolata</taxon>
        <taxon>Colpodellida</taxon>
        <taxon>Vitrellaceae</taxon>
        <taxon>Vitrella</taxon>
    </lineage>
</organism>
<feature type="domain" description="Myb-like" evidence="2">
    <location>
        <begin position="756"/>
        <end position="808"/>
    </location>
</feature>
<dbReference type="SUPFAM" id="SSF46689">
    <property type="entry name" value="Homeodomain-like"/>
    <property type="match status" value="2"/>
</dbReference>
<evidence type="ECO:0000259" key="2">
    <source>
        <dbReference type="PROSITE" id="PS50090"/>
    </source>
</evidence>
<feature type="compositionally biased region" description="Polar residues" evidence="1">
    <location>
        <begin position="1"/>
        <end position="15"/>
    </location>
</feature>
<dbReference type="Proteomes" id="UP000041254">
    <property type="component" value="Unassembled WGS sequence"/>
</dbReference>
<feature type="compositionally biased region" description="Polar residues" evidence="1">
    <location>
        <begin position="502"/>
        <end position="512"/>
    </location>
</feature>
<dbReference type="GO" id="GO:0000978">
    <property type="term" value="F:RNA polymerase II cis-regulatory region sequence-specific DNA binding"/>
    <property type="evidence" value="ECO:0007669"/>
    <property type="project" value="TreeGrafter"/>
</dbReference>
<feature type="region of interest" description="Disordered" evidence="1">
    <location>
        <begin position="1114"/>
        <end position="1177"/>
    </location>
</feature>
<dbReference type="Gene3D" id="1.10.10.60">
    <property type="entry name" value="Homeodomain-like"/>
    <property type="match status" value="3"/>
</dbReference>
<dbReference type="InterPro" id="IPR050560">
    <property type="entry name" value="MYB_TF"/>
</dbReference>
<dbReference type="SMART" id="SM00717">
    <property type="entry name" value="SANT"/>
    <property type="match status" value="3"/>
</dbReference>
<dbReference type="InterPro" id="IPR001005">
    <property type="entry name" value="SANT/Myb"/>
</dbReference>
<dbReference type="InterPro" id="IPR009057">
    <property type="entry name" value="Homeodomain-like_sf"/>
</dbReference>
<dbReference type="InParanoid" id="A0A0G4H3P1"/>
<dbReference type="GO" id="GO:0000981">
    <property type="term" value="F:DNA-binding transcription factor activity, RNA polymerase II-specific"/>
    <property type="evidence" value="ECO:0007669"/>
    <property type="project" value="TreeGrafter"/>
</dbReference>
<sequence length="1274" mass="133864">MDGGPTTVSTHTATPITGEADSVRPLVRRKTALSKQAAPPSPAGSAPPAMQDDCRLLTPVSSTSFRSLPTRAFMPDGGACGSPSAVSPVMVAARKTKTPVGGKQANGRGSGNGSFWVQLTPPKPPNKTTNHSSKKTPTNTNRTSAPQPAAAAPPPPSLEMPVVEIDVCVKKEEGEGDNGVQEPSSSGSSTVASKGVTSGPSGFPTVVGRHVREANKHSHPPPKAASSNIRASEPPPSLSPTPPPPAPPDSNRRDSDKTANNNCTATPPADKNTPKQGGSDVQMASSPTATATATGTGAAERSPTPSPAAGVSLPAAAAPDNKGTPPAATGGGGDSLAAPLFPADVEDHEGGMTTTSKFIRAERINADAPPLPVPMVHVRIDPPFLPLPTVANRNGPDNTCSIKISAGVPVHDQDVHQPQTHQQHQQDQHQQQDQDQQQQQQEEAGPVDSVDTLLAQSVNRGAAVWFQSMCADENMTHAAQTRKTRPSPPPPPPNRKNRRVSHQQQQRPQLSVVTGRDELQQMGGMFGASHHDPPHVPNTAPPLMASPFDDEHDHDGGAFGHHHHGTGGMGAEVSVGGIGGFGGVGSGSGIDTPKTDPMGLPTPTPRPHMDFYHPSLSPSGGDENTPGILSTRKRPRDDMTTTAAHKQEPDTDTRPWTPEEDRILEDALRTTVPFSWMEVTKRLPSRTALSCQRRWKVIRPARTIGRLGWTPEHDAQLRSLVASNGGVRNVVWESLSKHIEGFTARQCRERWETVVGPRMRNDTWTAEEDQQLVSIIRSCPTPISWPLIAHSFPARTPQSLKDRYYGHLRMHTDEWLFQKPQCPDFFAGSTTCGEGDGESDGGGGGLSPIRCGIFPEELKVGMARSRINSRALSVTMPPGQHQLTRPHHPDPNLMAGGPAGPPNGFLALVQGINGRGGGGGCSRDNTNNSEIQTPTPPMAQLNLSSAGGDGHTAGGEASSAEEATNAASASAAPTTGRKRGGGGRGRAKGRAGGPGRGRKKKSAAPPPTPADDDTPDGPQQPNMLDPYQQQQQQQQPLQTSDDMTSGQLPPPTPSPLAHESNGDGDPSAMLHGWADGQGGGGGDEGYGGGGMPSYGRMGSNDTSFRMEVDSFIRGPRSSEMDGAGEGNGDADNHATHPHQPSSSHSYRSLSLDPSQAATNKRMRHDLHQPADDPQLDWNINTPTPLPDLNPLYGCGLEGGMDAYGDNAYGMGGMGMGMGMGMQMNHGQHHNTHPGGEFGMNDMGGGFSASLRPPGVPPRSSPDDIFADLTPIHHG</sequence>
<dbReference type="VEuPathDB" id="CryptoDB:Vbra_6525"/>
<evidence type="ECO:0008006" key="6">
    <source>
        <dbReference type="Google" id="ProtNLM"/>
    </source>
</evidence>
<feature type="compositionally biased region" description="Low complexity" evidence="1">
    <location>
        <begin position="1137"/>
        <end position="1154"/>
    </location>
</feature>
<reference evidence="4 5" key="1">
    <citation type="submission" date="2014-11" db="EMBL/GenBank/DDBJ databases">
        <authorList>
            <person name="Zhu J."/>
            <person name="Qi W."/>
            <person name="Song R."/>
        </authorList>
    </citation>
    <scope>NUCLEOTIDE SEQUENCE [LARGE SCALE GENOMIC DNA]</scope>
</reference>
<dbReference type="CDD" id="cd00167">
    <property type="entry name" value="SANT"/>
    <property type="match status" value="3"/>
</dbReference>
<dbReference type="PANTHER" id="PTHR45614:SF69">
    <property type="entry name" value="CHROMOSOME UNDETERMINED SCAFFOLD_38, WHOLE GENOME SHOTGUN SEQUENCE"/>
    <property type="match status" value="1"/>
</dbReference>
<dbReference type="Pfam" id="PF13921">
    <property type="entry name" value="Myb_DNA-bind_6"/>
    <property type="match status" value="1"/>
</dbReference>
<dbReference type="OMA" id="DENMTHA"/>
<dbReference type="OrthoDB" id="2143914at2759"/>
<feature type="compositionally biased region" description="Low complexity" evidence="1">
    <location>
        <begin position="954"/>
        <end position="975"/>
    </location>
</feature>
<dbReference type="PROSITE" id="PS51294">
    <property type="entry name" value="HTH_MYB"/>
    <property type="match status" value="3"/>
</dbReference>
<dbReference type="InterPro" id="IPR017930">
    <property type="entry name" value="Myb_dom"/>
</dbReference>
<name>A0A0G4H3P1_VITBC</name>
<feature type="compositionally biased region" description="Low complexity" evidence="1">
    <location>
        <begin position="184"/>
        <end position="199"/>
    </location>
</feature>
<feature type="compositionally biased region" description="Polar residues" evidence="1">
    <location>
        <begin position="1036"/>
        <end position="1047"/>
    </location>
</feature>
<dbReference type="STRING" id="1169540.A0A0G4H3P1"/>
<feature type="region of interest" description="Disordered" evidence="1">
    <location>
        <begin position="1"/>
        <end position="58"/>
    </location>
</feature>
<dbReference type="PANTHER" id="PTHR45614">
    <property type="entry name" value="MYB PROTEIN-RELATED"/>
    <property type="match status" value="1"/>
</dbReference>
<protein>
    <recommendedName>
        <fullName evidence="6">Myb-like domain-containing protein</fullName>
    </recommendedName>
</protein>
<feature type="domain" description="Myb-like" evidence="2">
    <location>
        <begin position="648"/>
        <end position="699"/>
    </location>
</feature>
<feature type="compositionally biased region" description="Gly residues" evidence="1">
    <location>
        <begin position="1075"/>
        <end position="1092"/>
    </location>
</feature>
<proteinExistence type="predicted"/>
<feature type="compositionally biased region" description="Polar residues" evidence="1">
    <location>
        <begin position="923"/>
        <end position="933"/>
    </location>
</feature>
<evidence type="ECO:0000259" key="3">
    <source>
        <dbReference type="PROSITE" id="PS51294"/>
    </source>
</evidence>
<feature type="compositionally biased region" description="Gly residues" evidence="1">
    <location>
        <begin position="566"/>
        <end position="588"/>
    </location>
</feature>
<feature type="region of interest" description="Disordered" evidence="1">
    <location>
        <begin position="916"/>
        <end position="1101"/>
    </location>
</feature>
<feature type="domain" description="HTH myb-type" evidence="3">
    <location>
        <begin position="763"/>
        <end position="812"/>
    </location>
</feature>
<feature type="compositionally biased region" description="Polar residues" evidence="1">
    <location>
        <begin position="135"/>
        <end position="144"/>
    </location>
</feature>
<keyword evidence="5" id="KW-1185">Reference proteome</keyword>
<evidence type="ECO:0000313" key="4">
    <source>
        <dbReference type="EMBL" id="CEM38348.1"/>
    </source>
</evidence>
<gene>
    <name evidence="4" type="ORF">Vbra_6525</name>
</gene>
<feature type="compositionally biased region" description="Basic residues" evidence="1">
    <location>
        <begin position="976"/>
        <end position="989"/>
    </location>
</feature>
<feature type="compositionally biased region" description="Low complexity" evidence="1">
    <location>
        <begin position="307"/>
        <end position="328"/>
    </location>
</feature>
<dbReference type="Pfam" id="PF00249">
    <property type="entry name" value="Myb_DNA-binding"/>
    <property type="match status" value="1"/>
</dbReference>
<accession>A0A0G4H3P1</accession>
<feature type="compositionally biased region" description="Pro residues" evidence="1">
    <location>
        <begin position="233"/>
        <end position="248"/>
    </location>
</feature>
<dbReference type="GO" id="GO:0005634">
    <property type="term" value="C:nucleus"/>
    <property type="evidence" value="ECO:0007669"/>
    <property type="project" value="TreeGrafter"/>
</dbReference>
<feature type="region of interest" description="Disordered" evidence="1">
    <location>
        <begin position="614"/>
        <end position="657"/>
    </location>
</feature>
<feature type="domain" description="HTH myb-type" evidence="3">
    <location>
        <begin position="648"/>
        <end position="703"/>
    </location>
</feature>
<feature type="region of interest" description="Disordered" evidence="1">
    <location>
        <begin position="90"/>
        <end position="350"/>
    </location>
</feature>
<feature type="region of interest" description="Disordered" evidence="1">
    <location>
        <begin position="876"/>
        <end position="902"/>
    </location>
</feature>
<feature type="region of interest" description="Disordered" evidence="1">
    <location>
        <begin position="414"/>
        <end position="448"/>
    </location>
</feature>
<dbReference type="EMBL" id="CDMY01000982">
    <property type="protein sequence ID" value="CEM38348.1"/>
    <property type="molecule type" value="Genomic_DNA"/>
</dbReference>
<dbReference type="PROSITE" id="PS50090">
    <property type="entry name" value="MYB_LIKE"/>
    <property type="match status" value="3"/>
</dbReference>
<evidence type="ECO:0000256" key="1">
    <source>
        <dbReference type="SAM" id="MobiDB-lite"/>
    </source>
</evidence>